<reference evidence="1" key="1">
    <citation type="journal article" date="2015" name="Nature">
        <title>Complex archaea that bridge the gap between prokaryotes and eukaryotes.</title>
        <authorList>
            <person name="Spang A."/>
            <person name="Saw J.H."/>
            <person name="Jorgensen S.L."/>
            <person name="Zaremba-Niedzwiedzka K."/>
            <person name="Martijn J."/>
            <person name="Lind A.E."/>
            <person name="van Eijk R."/>
            <person name="Schleper C."/>
            <person name="Guy L."/>
            <person name="Ettema T.J."/>
        </authorList>
    </citation>
    <scope>NUCLEOTIDE SEQUENCE</scope>
</reference>
<dbReference type="EMBL" id="LAZR01021995">
    <property type="protein sequence ID" value="KKL83372.1"/>
    <property type="molecule type" value="Genomic_DNA"/>
</dbReference>
<evidence type="ECO:0000313" key="1">
    <source>
        <dbReference type="EMBL" id="KKL83372.1"/>
    </source>
</evidence>
<proteinExistence type="predicted"/>
<sequence>MPLLPEAKNCDVSVRKNFRKISRVLGYTGTPSFVGLTLTDLTTSRLVWTDANKLLASKDLVDLVAGTANEINIADDGSGGITIGIVDPLIVAKGGTGVATLTDGGLMLGSGTGAVTSLAQATNGQLPIGYTGADPTLATLTGTTDHINVTNGTGSITLDLDTNTKTLLGSFNGIFLEKLDFTISEAGGTVTGSLEQDSGGDLVQRFSDGYTVLDCTPALTINLTAYVGSNAVPKKVFVYILQSAKTAMAASNSGWPATEHIRVANLLLKSAATTGTDGGALANRNWNDFASDTNSQGHITHIENRIRQEPTQWNSGVALTLKNSAGAELTTGNSSTAVEIVTTTGTAYQLHKHTFPAFDMYSVGTDDAHVVNQPTDRGGAYETTANLVADITHYVDGTAAGVAIGTNKYFNLVLWGVQNRSGEPSHIMINLPTSQYTISANAVSDIDGTSVFNIPALFKGLGFLIARLTFRLIAGAQWTYIAQEDLRGQIPPISAGVGVTTTDHALLANLIAPADDHTQYILADGTRALAGAWNMGSQILTNVNIDSGDIHNDVTHTQWDAAYSHSLLSSGNPHSVTPTELSLVIGTNTQAWGLILDDFNTLTPPASDGQFIVATGAGAFAYESGTTVRTSIGLGTGDSPTWAGATITGGCVLGLNSSIFQPAAGGDSTTFFQVLDADGGTPILNVDTVNERVGIGTATIPHGGVGYAKLAIDGTSSNAAGPHV</sequence>
<evidence type="ECO:0008006" key="2">
    <source>
        <dbReference type="Google" id="ProtNLM"/>
    </source>
</evidence>
<feature type="non-terminal residue" evidence="1">
    <location>
        <position position="724"/>
    </location>
</feature>
<protein>
    <recommendedName>
        <fullName evidence="2">Major tropism determinant N-terminal domain-containing protein</fullName>
    </recommendedName>
</protein>
<dbReference type="AlphaFoldDB" id="A0A0F9I7K1"/>
<gene>
    <name evidence="1" type="ORF">LCGC14_1975380</name>
</gene>
<name>A0A0F9I7K1_9ZZZZ</name>
<accession>A0A0F9I7K1</accession>
<organism evidence="1">
    <name type="scientific">marine sediment metagenome</name>
    <dbReference type="NCBI Taxonomy" id="412755"/>
    <lineage>
        <taxon>unclassified sequences</taxon>
        <taxon>metagenomes</taxon>
        <taxon>ecological metagenomes</taxon>
    </lineage>
</organism>
<comment type="caution">
    <text evidence="1">The sequence shown here is derived from an EMBL/GenBank/DDBJ whole genome shotgun (WGS) entry which is preliminary data.</text>
</comment>